<organism evidence="2 3">
    <name type="scientific">Arthrobacter jiangjiafuii</name>
    <dbReference type="NCBI Taxonomy" id="2817475"/>
    <lineage>
        <taxon>Bacteria</taxon>
        <taxon>Bacillati</taxon>
        <taxon>Actinomycetota</taxon>
        <taxon>Actinomycetes</taxon>
        <taxon>Micrococcales</taxon>
        <taxon>Micrococcaceae</taxon>
        <taxon>Arthrobacter</taxon>
    </lineage>
</organism>
<feature type="compositionally biased region" description="Polar residues" evidence="1">
    <location>
        <begin position="1"/>
        <end position="18"/>
    </location>
</feature>
<feature type="compositionally biased region" description="Polar residues" evidence="1">
    <location>
        <begin position="43"/>
        <end position="54"/>
    </location>
</feature>
<accession>A0A975M7R1</accession>
<dbReference type="AlphaFoldDB" id="A0A975M7R1"/>
<dbReference type="Proteomes" id="UP000676885">
    <property type="component" value="Chromosome"/>
</dbReference>
<dbReference type="KEGG" id="ajg:KKR91_08285"/>
<reference evidence="2 3" key="1">
    <citation type="submission" date="2021-05" db="EMBL/GenBank/DDBJ databases">
        <title>Novel species in genus Arthrobacter.</title>
        <authorList>
            <person name="Zhang G."/>
        </authorList>
    </citation>
    <scope>NUCLEOTIDE SEQUENCE [LARGE SCALE GENOMIC DNA]</scope>
    <source>
        <strain evidence="3">zg-ZUI227</strain>
    </source>
</reference>
<evidence type="ECO:0000313" key="2">
    <source>
        <dbReference type="EMBL" id="QWC11521.1"/>
    </source>
</evidence>
<feature type="region of interest" description="Disordered" evidence="1">
    <location>
        <begin position="1"/>
        <end position="54"/>
    </location>
</feature>
<gene>
    <name evidence="2" type="ORF">KKR91_08285</name>
</gene>
<sequence length="54" mass="5645">MASNTSKGAGKANTTPRTVSPARLEQKSGKANAFGGYEKVKHSSGTFSMRKTGK</sequence>
<dbReference type="EMBL" id="CP076022">
    <property type="protein sequence ID" value="QWC11521.1"/>
    <property type="molecule type" value="Genomic_DNA"/>
</dbReference>
<name>A0A975M7R1_9MICC</name>
<keyword evidence="3" id="KW-1185">Reference proteome</keyword>
<evidence type="ECO:0000313" key="3">
    <source>
        <dbReference type="Proteomes" id="UP000676885"/>
    </source>
</evidence>
<protein>
    <submittedName>
        <fullName evidence="2">Uncharacterized protein</fullName>
    </submittedName>
</protein>
<proteinExistence type="predicted"/>
<dbReference type="RefSeq" id="WP_210228573.1">
    <property type="nucleotide sequence ID" value="NZ_CP076022.1"/>
</dbReference>
<evidence type="ECO:0000256" key="1">
    <source>
        <dbReference type="SAM" id="MobiDB-lite"/>
    </source>
</evidence>